<keyword evidence="2" id="KW-1185">Reference proteome</keyword>
<dbReference type="EMBL" id="ML976120">
    <property type="protein sequence ID" value="KAF1937946.1"/>
    <property type="molecule type" value="Genomic_DNA"/>
</dbReference>
<sequence length="161" mass="18095">MSECLHQLHQFQPWAQQVESHIQENHCDLTNLYNALPNKWGAINRAYAKFEDPRICQAGNLKDGKLYYPVDKRRTRDTVTAMVTAEAALEAFWKLANANWLHHCGTTLPLSSSISSSFESKHVLPGAKAVPHALLNCSHETSKQITGTFDRLVVASKSKKH</sequence>
<name>A0A6A5SHG5_9PLEO</name>
<accession>A0A6A5SHG5</accession>
<dbReference type="Proteomes" id="UP000800038">
    <property type="component" value="Unassembled WGS sequence"/>
</dbReference>
<dbReference type="AlphaFoldDB" id="A0A6A5SHG5"/>
<reference evidence="1" key="1">
    <citation type="journal article" date="2020" name="Stud. Mycol.">
        <title>101 Dothideomycetes genomes: a test case for predicting lifestyles and emergence of pathogens.</title>
        <authorList>
            <person name="Haridas S."/>
            <person name="Albert R."/>
            <person name="Binder M."/>
            <person name="Bloem J."/>
            <person name="Labutti K."/>
            <person name="Salamov A."/>
            <person name="Andreopoulos B."/>
            <person name="Baker S."/>
            <person name="Barry K."/>
            <person name="Bills G."/>
            <person name="Bluhm B."/>
            <person name="Cannon C."/>
            <person name="Castanera R."/>
            <person name="Culley D."/>
            <person name="Daum C."/>
            <person name="Ezra D."/>
            <person name="Gonzalez J."/>
            <person name="Henrissat B."/>
            <person name="Kuo A."/>
            <person name="Liang C."/>
            <person name="Lipzen A."/>
            <person name="Lutzoni F."/>
            <person name="Magnuson J."/>
            <person name="Mondo S."/>
            <person name="Nolan M."/>
            <person name="Ohm R."/>
            <person name="Pangilinan J."/>
            <person name="Park H.-J."/>
            <person name="Ramirez L."/>
            <person name="Alfaro M."/>
            <person name="Sun H."/>
            <person name="Tritt A."/>
            <person name="Yoshinaga Y."/>
            <person name="Zwiers L.-H."/>
            <person name="Turgeon B."/>
            <person name="Goodwin S."/>
            <person name="Spatafora J."/>
            <person name="Crous P."/>
            <person name="Grigoriev I."/>
        </authorList>
    </citation>
    <scope>NUCLEOTIDE SEQUENCE</scope>
    <source>
        <strain evidence="1">CBS 161.51</strain>
    </source>
</reference>
<protein>
    <submittedName>
        <fullName evidence="1">Uncharacterized protein</fullName>
    </submittedName>
</protein>
<evidence type="ECO:0000313" key="1">
    <source>
        <dbReference type="EMBL" id="KAF1937946.1"/>
    </source>
</evidence>
<evidence type="ECO:0000313" key="2">
    <source>
        <dbReference type="Proteomes" id="UP000800038"/>
    </source>
</evidence>
<gene>
    <name evidence="1" type="ORF">EJ02DRAFT_426149</name>
</gene>
<proteinExistence type="predicted"/>
<dbReference type="OrthoDB" id="2922289at2759"/>
<organism evidence="1 2">
    <name type="scientific">Clathrospora elynae</name>
    <dbReference type="NCBI Taxonomy" id="706981"/>
    <lineage>
        <taxon>Eukaryota</taxon>
        <taxon>Fungi</taxon>
        <taxon>Dikarya</taxon>
        <taxon>Ascomycota</taxon>
        <taxon>Pezizomycotina</taxon>
        <taxon>Dothideomycetes</taxon>
        <taxon>Pleosporomycetidae</taxon>
        <taxon>Pleosporales</taxon>
        <taxon>Diademaceae</taxon>
        <taxon>Clathrospora</taxon>
    </lineage>
</organism>